<feature type="compositionally biased region" description="Polar residues" evidence="1">
    <location>
        <begin position="260"/>
        <end position="283"/>
    </location>
</feature>
<feature type="region of interest" description="Disordered" evidence="1">
    <location>
        <begin position="210"/>
        <end position="286"/>
    </location>
</feature>
<keyword evidence="4" id="KW-1185">Reference proteome</keyword>
<organism evidence="3 4">
    <name type="scientific">Orchesella dallaii</name>
    <dbReference type="NCBI Taxonomy" id="48710"/>
    <lineage>
        <taxon>Eukaryota</taxon>
        <taxon>Metazoa</taxon>
        <taxon>Ecdysozoa</taxon>
        <taxon>Arthropoda</taxon>
        <taxon>Hexapoda</taxon>
        <taxon>Collembola</taxon>
        <taxon>Entomobryomorpha</taxon>
        <taxon>Entomobryoidea</taxon>
        <taxon>Orchesellidae</taxon>
        <taxon>Orchesellinae</taxon>
        <taxon>Orchesella</taxon>
    </lineage>
</organism>
<evidence type="ECO:0000313" key="3">
    <source>
        <dbReference type="EMBL" id="CAL8109642.1"/>
    </source>
</evidence>
<proteinExistence type="predicted"/>
<feature type="compositionally biased region" description="Low complexity" evidence="1">
    <location>
        <begin position="236"/>
        <end position="254"/>
    </location>
</feature>
<keyword evidence="2" id="KW-0732">Signal</keyword>
<evidence type="ECO:0000256" key="1">
    <source>
        <dbReference type="SAM" id="MobiDB-lite"/>
    </source>
</evidence>
<gene>
    <name evidence="3" type="ORF">ODALV1_LOCUS13553</name>
</gene>
<reference evidence="3 4" key="1">
    <citation type="submission" date="2024-08" db="EMBL/GenBank/DDBJ databases">
        <authorList>
            <person name="Cucini C."/>
            <person name="Frati F."/>
        </authorList>
    </citation>
    <scope>NUCLEOTIDE SEQUENCE [LARGE SCALE GENOMIC DNA]</scope>
</reference>
<feature type="region of interest" description="Disordered" evidence="1">
    <location>
        <begin position="129"/>
        <end position="155"/>
    </location>
</feature>
<protein>
    <submittedName>
        <fullName evidence="3">Uncharacterized protein</fullName>
    </submittedName>
</protein>
<evidence type="ECO:0000256" key="2">
    <source>
        <dbReference type="SAM" id="SignalP"/>
    </source>
</evidence>
<sequence>MGHTRNTGFLGWFATLVLFLAVTFTEVSASISHDINVDRCKDESYCKGYCLSTNPETVSARCGSDLSSCICITPNNHAVKVRFVEERNPVPPTQPTTPRPPQAHYQPGPGVQYVNAQSIPNSQYYYNGGNHNSIAGGQQQQQPSRTPNPPSPVLLECDASEASTRTCHLFCTMEIQAWYGLCNITSKACACFGVPLSAVQTEPIAAIFHSTAPLAPPPPPTTQRPPHNPSLYGRYPQQQHQQQYPQQPNQQQWRPVPPQHQTSYPYPSMPTLLNQAPPNNQLHEQGPVRTAAGSYALNGQTATSSFTTSSVDHGHHGATSTSSQADAQSISNQHNNTDSSNVKVTSAISEEDADITATAESTSRKRRSINDMSIEGKESSSQKDLALMGDCSKFKCGLSCKRNNYLAPDCTPKCMEGQCVCECLPRN</sequence>
<evidence type="ECO:0000313" key="4">
    <source>
        <dbReference type="Proteomes" id="UP001642540"/>
    </source>
</evidence>
<feature type="chain" id="PRO_5046028036" evidence="2">
    <location>
        <begin position="30"/>
        <end position="427"/>
    </location>
</feature>
<dbReference type="EMBL" id="CAXLJM020000041">
    <property type="protein sequence ID" value="CAL8109642.1"/>
    <property type="molecule type" value="Genomic_DNA"/>
</dbReference>
<name>A0ABP1QP87_9HEXA</name>
<feature type="compositionally biased region" description="Polar residues" evidence="1">
    <location>
        <begin position="129"/>
        <end position="145"/>
    </location>
</feature>
<accession>A0ABP1QP87</accession>
<feature type="compositionally biased region" description="Low complexity" evidence="1">
    <location>
        <begin position="318"/>
        <end position="331"/>
    </location>
</feature>
<feature type="region of interest" description="Disordered" evidence="1">
    <location>
        <begin position="306"/>
        <end position="381"/>
    </location>
</feature>
<dbReference type="Proteomes" id="UP001642540">
    <property type="component" value="Unassembled WGS sequence"/>
</dbReference>
<feature type="region of interest" description="Disordered" evidence="1">
    <location>
        <begin position="88"/>
        <end position="110"/>
    </location>
</feature>
<comment type="caution">
    <text evidence="3">The sequence shown here is derived from an EMBL/GenBank/DDBJ whole genome shotgun (WGS) entry which is preliminary data.</text>
</comment>
<feature type="signal peptide" evidence="2">
    <location>
        <begin position="1"/>
        <end position="29"/>
    </location>
</feature>
<feature type="compositionally biased region" description="Polar residues" evidence="1">
    <location>
        <begin position="332"/>
        <end position="348"/>
    </location>
</feature>
<feature type="compositionally biased region" description="Pro residues" evidence="1">
    <location>
        <begin position="214"/>
        <end position="228"/>
    </location>
</feature>
<feature type="compositionally biased region" description="Pro residues" evidence="1">
    <location>
        <begin position="89"/>
        <end position="101"/>
    </location>
</feature>